<organism evidence="2 3">
    <name type="scientific">Dibothriocephalus latus</name>
    <name type="common">Fish tapeworm</name>
    <name type="synonym">Diphyllobothrium latum</name>
    <dbReference type="NCBI Taxonomy" id="60516"/>
    <lineage>
        <taxon>Eukaryota</taxon>
        <taxon>Metazoa</taxon>
        <taxon>Spiralia</taxon>
        <taxon>Lophotrochozoa</taxon>
        <taxon>Platyhelminthes</taxon>
        <taxon>Cestoda</taxon>
        <taxon>Eucestoda</taxon>
        <taxon>Diphyllobothriidea</taxon>
        <taxon>Diphyllobothriidae</taxon>
        <taxon>Dibothriocephalus</taxon>
    </lineage>
</organism>
<dbReference type="OrthoDB" id="10618462at2759"/>
<name>A0A3P6TUW1_DIBLA</name>
<protein>
    <submittedName>
        <fullName evidence="2">Uncharacterized protein</fullName>
    </submittedName>
</protein>
<feature type="region of interest" description="Disordered" evidence="1">
    <location>
        <begin position="26"/>
        <end position="84"/>
    </location>
</feature>
<dbReference type="EMBL" id="UYRU01045484">
    <property type="protein sequence ID" value="VDK89647.1"/>
    <property type="molecule type" value="Genomic_DNA"/>
</dbReference>
<accession>A0A3P6TUW1</accession>
<evidence type="ECO:0000313" key="3">
    <source>
        <dbReference type="Proteomes" id="UP000281553"/>
    </source>
</evidence>
<sequence>MTISTTNPTINFTDDQGLMVAELKPEVKKNDPNKAPIVVDNQSHVKSAMSGPPAADNNSVGRRPGSEDSEEEEDSEAAEEVESDVLRQSQFLRIRGLSRLYTQVGLLTLTDIWG</sequence>
<proteinExistence type="predicted"/>
<dbReference type="Proteomes" id="UP000281553">
    <property type="component" value="Unassembled WGS sequence"/>
</dbReference>
<dbReference type="AlphaFoldDB" id="A0A3P6TUW1"/>
<feature type="compositionally biased region" description="Acidic residues" evidence="1">
    <location>
        <begin position="67"/>
        <end position="83"/>
    </location>
</feature>
<keyword evidence="3" id="KW-1185">Reference proteome</keyword>
<evidence type="ECO:0000256" key="1">
    <source>
        <dbReference type="SAM" id="MobiDB-lite"/>
    </source>
</evidence>
<evidence type="ECO:0000313" key="2">
    <source>
        <dbReference type="EMBL" id="VDK89647.1"/>
    </source>
</evidence>
<reference evidence="2 3" key="1">
    <citation type="submission" date="2018-11" db="EMBL/GenBank/DDBJ databases">
        <authorList>
            <consortium name="Pathogen Informatics"/>
        </authorList>
    </citation>
    <scope>NUCLEOTIDE SEQUENCE [LARGE SCALE GENOMIC DNA]</scope>
</reference>
<gene>
    <name evidence="2" type="ORF">DILT_LOCUS4444</name>
</gene>